<dbReference type="PANTHER" id="PTHR30419:SF8">
    <property type="entry name" value="NITROGEN ASSIMILATION TRANSCRIPTIONAL ACTIVATOR-RELATED"/>
    <property type="match status" value="1"/>
</dbReference>
<dbReference type="Gene3D" id="3.40.190.290">
    <property type="match status" value="1"/>
</dbReference>
<dbReference type="GO" id="GO:0003700">
    <property type="term" value="F:DNA-binding transcription factor activity"/>
    <property type="evidence" value="ECO:0007669"/>
    <property type="project" value="InterPro"/>
</dbReference>
<evidence type="ECO:0000256" key="4">
    <source>
        <dbReference type="ARBA" id="ARBA00023163"/>
    </source>
</evidence>
<evidence type="ECO:0000256" key="3">
    <source>
        <dbReference type="ARBA" id="ARBA00023125"/>
    </source>
</evidence>
<dbReference type="EMBL" id="SJPL01000001">
    <property type="protein sequence ID" value="TWT70260.1"/>
    <property type="molecule type" value="Genomic_DNA"/>
</dbReference>
<dbReference type="InterPro" id="IPR005119">
    <property type="entry name" value="LysR_subst-bd"/>
</dbReference>
<dbReference type="PROSITE" id="PS50931">
    <property type="entry name" value="HTH_LYSR"/>
    <property type="match status" value="1"/>
</dbReference>
<evidence type="ECO:0000313" key="6">
    <source>
        <dbReference type="EMBL" id="TWT70260.1"/>
    </source>
</evidence>
<sequence>MPSPRFYDLTAAQLNTFCLVMREGGYAAAAKVCGLSVPTVWQQVQAIERVYGVKLFEKTGRSIKPTTPALALYRQIDPILVSLESTFDRLEDSIAAPIRIVSGVRMMLEDLARPFARFRKTHDNLLVICQGNDKRAEELLLNDQADLAFALQPNPQQANERLHYESVYTVDFLVVSPPEHSIMKADTLRLVDLAKQDLIVTRSGSHGRSALEQAFHREGLKPRVVVETDNSAFTVACVAAGMGIGILAGNAQGYLRQNLQTRSAADLMGVRSIVAMWRKGLLLSPAMKDLIDEVKAIGGTVDDVSQP</sequence>
<dbReference type="SUPFAM" id="SSF53850">
    <property type="entry name" value="Periplasmic binding protein-like II"/>
    <property type="match status" value="1"/>
</dbReference>
<dbReference type="Pfam" id="PF00126">
    <property type="entry name" value="HTH_1"/>
    <property type="match status" value="1"/>
</dbReference>
<comment type="similarity">
    <text evidence="1">Belongs to the LysR transcriptional regulatory family.</text>
</comment>
<protein>
    <submittedName>
        <fullName evidence="6">HTH-type transcriptional activator CmpR</fullName>
    </submittedName>
</protein>
<dbReference type="Proteomes" id="UP000317238">
    <property type="component" value="Unassembled WGS sequence"/>
</dbReference>
<dbReference type="Pfam" id="PF03466">
    <property type="entry name" value="LysR_substrate"/>
    <property type="match status" value="1"/>
</dbReference>
<dbReference type="GO" id="GO:0005829">
    <property type="term" value="C:cytosol"/>
    <property type="evidence" value="ECO:0007669"/>
    <property type="project" value="TreeGrafter"/>
</dbReference>
<dbReference type="InterPro" id="IPR036388">
    <property type="entry name" value="WH-like_DNA-bd_sf"/>
</dbReference>
<comment type="caution">
    <text evidence="6">The sequence shown here is derived from an EMBL/GenBank/DDBJ whole genome shotgun (WGS) entry which is preliminary data.</text>
</comment>
<keyword evidence="2" id="KW-0805">Transcription regulation</keyword>
<dbReference type="InterPro" id="IPR036390">
    <property type="entry name" value="WH_DNA-bd_sf"/>
</dbReference>
<dbReference type="InterPro" id="IPR050950">
    <property type="entry name" value="HTH-type_LysR_regulators"/>
</dbReference>
<dbReference type="InterPro" id="IPR000847">
    <property type="entry name" value="LysR_HTH_N"/>
</dbReference>
<dbReference type="PANTHER" id="PTHR30419">
    <property type="entry name" value="HTH-TYPE TRANSCRIPTIONAL REGULATOR YBHD"/>
    <property type="match status" value="1"/>
</dbReference>
<keyword evidence="3" id="KW-0238">DNA-binding</keyword>
<dbReference type="RefSeq" id="WP_145301302.1">
    <property type="nucleotide sequence ID" value="NZ_CP036319.1"/>
</dbReference>
<keyword evidence="7" id="KW-1185">Reference proteome</keyword>
<gene>
    <name evidence="6" type="primary">cmpR</name>
    <name evidence="6" type="ORF">Pan14r_25650</name>
</gene>
<dbReference type="OrthoDB" id="280324at2"/>
<proteinExistence type="inferred from homology"/>
<dbReference type="SUPFAM" id="SSF46785">
    <property type="entry name" value="Winged helix' DNA-binding domain"/>
    <property type="match status" value="1"/>
</dbReference>
<dbReference type="AlphaFoldDB" id="A0A5C5Y4S2"/>
<accession>A0A5C5Y4S2</accession>
<evidence type="ECO:0000256" key="2">
    <source>
        <dbReference type="ARBA" id="ARBA00023015"/>
    </source>
</evidence>
<evidence type="ECO:0000259" key="5">
    <source>
        <dbReference type="PROSITE" id="PS50931"/>
    </source>
</evidence>
<dbReference type="CDD" id="cd05466">
    <property type="entry name" value="PBP2_LTTR_substrate"/>
    <property type="match status" value="1"/>
</dbReference>
<dbReference type="Gene3D" id="1.10.10.10">
    <property type="entry name" value="Winged helix-like DNA-binding domain superfamily/Winged helix DNA-binding domain"/>
    <property type="match status" value="1"/>
</dbReference>
<dbReference type="GO" id="GO:0003677">
    <property type="term" value="F:DNA binding"/>
    <property type="evidence" value="ECO:0007669"/>
    <property type="project" value="UniProtKB-KW"/>
</dbReference>
<evidence type="ECO:0000313" key="7">
    <source>
        <dbReference type="Proteomes" id="UP000317238"/>
    </source>
</evidence>
<keyword evidence="4" id="KW-0804">Transcription</keyword>
<reference evidence="6 7" key="1">
    <citation type="submission" date="2019-02" db="EMBL/GenBank/DDBJ databases">
        <title>Deep-cultivation of Planctomycetes and their phenomic and genomic characterization uncovers novel biology.</title>
        <authorList>
            <person name="Wiegand S."/>
            <person name="Jogler M."/>
            <person name="Boedeker C."/>
            <person name="Pinto D."/>
            <person name="Vollmers J."/>
            <person name="Rivas-Marin E."/>
            <person name="Kohn T."/>
            <person name="Peeters S.H."/>
            <person name="Heuer A."/>
            <person name="Rast P."/>
            <person name="Oberbeckmann S."/>
            <person name="Bunk B."/>
            <person name="Jeske O."/>
            <person name="Meyerdierks A."/>
            <person name="Storesund J.E."/>
            <person name="Kallscheuer N."/>
            <person name="Luecker S."/>
            <person name="Lage O.M."/>
            <person name="Pohl T."/>
            <person name="Merkel B.J."/>
            <person name="Hornburger P."/>
            <person name="Mueller R.-W."/>
            <person name="Bruemmer F."/>
            <person name="Labrenz M."/>
            <person name="Spormann A.M."/>
            <person name="Op Den Camp H."/>
            <person name="Overmann J."/>
            <person name="Amann R."/>
            <person name="Jetten M.S.M."/>
            <person name="Mascher T."/>
            <person name="Medema M.H."/>
            <person name="Devos D.P."/>
            <person name="Kaster A.-K."/>
            <person name="Ovreas L."/>
            <person name="Rohde M."/>
            <person name="Galperin M.Y."/>
            <person name="Jogler C."/>
        </authorList>
    </citation>
    <scope>NUCLEOTIDE SEQUENCE [LARGE SCALE GENOMIC DNA]</scope>
    <source>
        <strain evidence="6 7">Pan14r</strain>
    </source>
</reference>
<evidence type="ECO:0000256" key="1">
    <source>
        <dbReference type="ARBA" id="ARBA00009437"/>
    </source>
</evidence>
<organism evidence="6 7">
    <name type="scientific">Crateriforma conspicua</name>
    <dbReference type="NCBI Taxonomy" id="2527996"/>
    <lineage>
        <taxon>Bacteria</taxon>
        <taxon>Pseudomonadati</taxon>
        <taxon>Planctomycetota</taxon>
        <taxon>Planctomycetia</taxon>
        <taxon>Planctomycetales</taxon>
        <taxon>Planctomycetaceae</taxon>
        <taxon>Crateriforma</taxon>
    </lineage>
</organism>
<feature type="domain" description="HTH lysR-type" evidence="5">
    <location>
        <begin position="9"/>
        <end position="66"/>
    </location>
</feature>
<name>A0A5C5Y4S2_9PLAN</name>